<reference evidence="3 4" key="1">
    <citation type="journal article" date="2019" name="Sci. Rep.">
        <title>Comparative genomics of chytrid fungi reveal insights into the obligate biotrophic and pathogenic lifestyle of Synchytrium endobioticum.</title>
        <authorList>
            <person name="van de Vossenberg B.T.L.H."/>
            <person name="Warris S."/>
            <person name="Nguyen H.D.T."/>
            <person name="van Gent-Pelzer M.P.E."/>
            <person name="Joly D.L."/>
            <person name="van de Geest H.C."/>
            <person name="Bonants P.J.M."/>
            <person name="Smith D.S."/>
            <person name="Levesque C.A."/>
            <person name="van der Lee T.A.J."/>
        </authorList>
    </citation>
    <scope>NUCLEOTIDE SEQUENCE [LARGE SCALE GENOMIC DNA]</scope>
    <source>
        <strain evidence="3 4">CBS 809.83</strain>
    </source>
</reference>
<dbReference type="InterPro" id="IPR025124">
    <property type="entry name" value="Gag1-like_clamp"/>
</dbReference>
<keyword evidence="4" id="KW-1185">Reference proteome</keyword>
<evidence type="ECO:0000256" key="1">
    <source>
        <dbReference type="SAM" id="MobiDB-lite"/>
    </source>
</evidence>
<dbReference type="Pfam" id="PF13259">
    <property type="entry name" value="clamp_Gag1-like"/>
    <property type="match status" value="1"/>
</dbReference>
<organism evidence="3 4">
    <name type="scientific">Powellomyces hirtus</name>
    <dbReference type="NCBI Taxonomy" id="109895"/>
    <lineage>
        <taxon>Eukaryota</taxon>
        <taxon>Fungi</taxon>
        <taxon>Fungi incertae sedis</taxon>
        <taxon>Chytridiomycota</taxon>
        <taxon>Chytridiomycota incertae sedis</taxon>
        <taxon>Chytridiomycetes</taxon>
        <taxon>Spizellomycetales</taxon>
        <taxon>Powellomycetaceae</taxon>
        <taxon>Powellomyces</taxon>
    </lineage>
</organism>
<feature type="compositionally biased region" description="Polar residues" evidence="1">
    <location>
        <begin position="7"/>
        <end position="31"/>
    </location>
</feature>
<evidence type="ECO:0000313" key="4">
    <source>
        <dbReference type="Proteomes" id="UP000318582"/>
    </source>
</evidence>
<dbReference type="Proteomes" id="UP000318582">
    <property type="component" value="Unassembled WGS sequence"/>
</dbReference>
<evidence type="ECO:0000313" key="3">
    <source>
        <dbReference type="EMBL" id="TPX59841.1"/>
    </source>
</evidence>
<comment type="caution">
    <text evidence="3">The sequence shown here is derived from an EMBL/GenBank/DDBJ whole genome shotgun (WGS) entry which is preliminary data.</text>
</comment>
<protein>
    <recommendedName>
        <fullName evidence="2">Gag1-like clamp domain-containing protein</fullName>
    </recommendedName>
</protein>
<feature type="region of interest" description="Disordered" evidence="1">
    <location>
        <begin position="118"/>
        <end position="142"/>
    </location>
</feature>
<gene>
    <name evidence="3" type="ORF">PhCBS80983_g02253</name>
</gene>
<sequence length="142" mass="15431">MSDAGPGSTSSKDTIAADQSQSETAAPTRITTGLSHWEQRRAAWIQGHKPYTQNPAPAADDWCKDNPALAEVDSTHFDAIYRSLVDGRRFAKAVPLPFVVAVLVHGWKKEGLWSPATGIGSAYPNEQPERSSNNNDWDPTKG</sequence>
<name>A0A507E7Z9_9FUNG</name>
<feature type="region of interest" description="Disordered" evidence="1">
    <location>
        <begin position="1"/>
        <end position="31"/>
    </location>
</feature>
<accession>A0A507E7Z9</accession>
<feature type="domain" description="Gag1-like clamp" evidence="2">
    <location>
        <begin position="12"/>
        <end position="113"/>
    </location>
</feature>
<dbReference type="AlphaFoldDB" id="A0A507E7Z9"/>
<feature type="compositionally biased region" description="Polar residues" evidence="1">
    <location>
        <begin position="130"/>
        <end position="142"/>
    </location>
</feature>
<dbReference type="EMBL" id="QEAQ01000021">
    <property type="protein sequence ID" value="TPX59841.1"/>
    <property type="molecule type" value="Genomic_DNA"/>
</dbReference>
<evidence type="ECO:0000259" key="2">
    <source>
        <dbReference type="Pfam" id="PF13259"/>
    </source>
</evidence>
<proteinExistence type="predicted"/>